<feature type="signal peptide" evidence="1">
    <location>
        <begin position="1"/>
        <end position="26"/>
    </location>
</feature>
<dbReference type="PANTHER" id="PTHR46825:SF9">
    <property type="entry name" value="BETA-LACTAMASE-RELATED DOMAIN-CONTAINING PROTEIN"/>
    <property type="match status" value="1"/>
</dbReference>
<protein>
    <submittedName>
        <fullName evidence="3">Esterase EstB</fullName>
        <ecNumber evidence="3">3.1.1.-</ecNumber>
    </submittedName>
</protein>
<dbReference type="Gene3D" id="3.40.710.10">
    <property type="entry name" value="DD-peptidase/beta-lactamase superfamily"/>
    <property type="match status" value="1"/>
</dbReference>
<name>A0A517WVU7_9PLAN</name>
<reference evidence="3 4" key="1">
    <citation type="submission" date="2019-03" db="EMBL/GenBank/DDBJ databases">
        <title>Deep-cultivation of Planctomycetes and their phenomic and genomic characterization uncovers novel biology.</title>
        <authorList>
            <person name="Wiegand S."/>
            <person name="Jogler M."/>
            <person name="Boedeker C."/>
            <person name="Pinto D."/>
            <person name="Vollmers J."/>
            <person name="Rivas-Marin E."/>
            <person name="Kohn T."/>
            <person name="Peeters S.H."/>
            <person name="Heuer A."/>
            <person name="Rast P."/>
            <person name="Oberbeckmann S."/>
            <person name="Bunk B."/>
            <person name="Jeske O."/>
            <person name="Meyerdierks A."/>
            <person name="Storesund J.E."/>
            <person name="Kallscheuer N."/>
            <person name="Luecker S."/>
            <person name="Lage O.M."/>
            <person name="Pohl T."/>
            <person name="Merkel B.J."/>
            <person name="Hornburger P."/>
            <person name="Mueller R.-W."/>
            <person name="Bruemmer F."/>
            <person name="Labrenz M."/>
            <person name="Spormann A.M."/>
            <person name="Op den Camp H."/>
            <person name="Overmann J."/>
            <person name="Amann R."/>
            <person name="Jetten M.S.M."/>
            <person name="Mascher T."/>
            <person name="Medema M.H."/>
            <person name="Devos D.P."/>
            <person name="Kaster A.-K."/>
            <person name="Ovreas L."/>
            <person name="Rohde M."/>
            <person name="Galperin M.Y."/>
            <person name="Jogler C."/>
        </authorList>
    </citation>
    <scope>NUCLEOTIDE SEQUENCE [LARGE SCALE GENOMIC DNA]</scope>
    <source>
        <strain evidence="3 4">V202</strain>
    </source>
</reference>
<dbReference type="SUPFAM" id="SSF56601">
    <property type="entry name" value="beta-lactamase/transpeptidase-like"/>
    <property type="match status" value="1"/>
</dbReference>
<keyword evidence="3" id="KW-0378">Hydrolase</keyword>
<proteinExistence type="predicted"/>
<organism evidence="3 4">
    <name type="scientific">Gimesia aquarii</name>
    <dbReference type="NCBI Taxonomy" id="2527964"/>
    <lineage>
        <taxon>Bacteria</taxon>
        <taxon>Pseudomonadati</taxon>
        <taxon>Planctomycetota</taxon>
        <taxon>Planctomycetia</taxon>
        <taxon>Planctomycetales</taxon>
        <taxon>Planctomycetaceae</taxon>
        <taxon>Gimesia</taxon>
    </lineage>
</organism>
<dbReference type="InterPro" id="IPR050491">
    <property type="entry name" value="AmpC-like"/>
</dbReference>
<dbReference type="InterPro" id="IPR001466">
    <property type="entry name" value="Beta-lactam-related"/>
</dbReference>
<feature type="chain" id="PRO_5021972773" evidence="1">
    <location>
        <begin position="27"/>
        <end position="391"/>
    </location>
</feature>
<evidence type="ECO:0000259" key="2">
    <source>
        <dbReference type="Pfam" id="PF00144"/>
    </source>
</evidence>
<dbReference type="AlphaFoldDB" id="A0A517WVU7"/>
<dbReference type="Pfam" id="PF00144">
    <property type="entry name" value="Beta-lactamase"/>
    <property type="match status" value="1"/>
</dbReference>
<evidence type="ECO:0000256" key="1">
    <source>
        <dbReference type="SAM" id="SignalP"/>
    </source>
</evidence>
<dbReference type="EC" id="3.1.1.-" evidence="3"/>
<feature type="domain" description="Beta-lactamase-related" evidence="2">
    <location>
        <begin position="30"/>
        <end position="380"/>
    </location>
</feature>
<dbReference type="GO" id="GO:0016787">
    <property type="term" value="F:hydrolase activity"/>
    <property type="evidence" value="ECO:0007669"/>
    <property type="project" value="UniProtKB-KW"/>
</dbReference>
<dbReference type="OrthoDB" id="9801061at2"/>
<gene>
    <name evidence="3" type="primary">estB_2</name>
    <name evidence="3" type="ORF">V202x_27590</name>
</gene>
<dbReference type="PANTHER" id="PTHR46825">
    <property type="entry name" value="D-ALANYL-D-ALANINE-CARBOXYPEPTIDASE/ENDOPEPTIDASE AMPH"/>
    <property type="match status" value="1"/>
</dbReference>
<sequence length="391" mass="42810" precursor="true">MKTTRCYVPACLLLIFVFLNPQIANSQISLDSTLEPYLSEYDLPAIAAAVVVRGQIVSYGAVGTRKADSDIPVTVNDRFHLGSDTKAMTALLVAMTVEEGKVNWNSTIEEMFPKLADKMDPQVRKVTLKQLLSHTSGMPADNQDFMNLLKESFDQEGNLDDLRYWMVDEWCKRPLVTKSGTKFAYSNMGYTIIGSMLERVSGKTWEELVTERIFEPFGLETAGFGCQSTPGKIDAPLGHSIKDGKAKGYLAGPNGDSPPLVGPAGTVHMSVLDFAQWAGWNAANGMRPPCCLVKPENVAKLHTPVFTVAQRKDAKPGTPPPGKYAMGWGEVEVEWAPYPVIYHGGSNGLNLAHAWLDKKRDIAIVTLTNIGGKKADEALRKLAGELYKSLE</sequence>
<dbReference type="Proteomes" id="UP000318384">
    <property type="component" value="Chromosome"/>
</dbReference>
<dbReference type="InterPro" id="IPR012338">
    <property type="entry name" value="Beta-lactam/transpept-like"/>
</dbReference>
<dbReference type="EMBL" id="CP037422">
    <property type="protein sequence ID" value="QDU09384.1"/>
    <property type="molecule type" value="Genomic_DNA"/>
</dbReference>
<evidence type="ECO:0000313" key="3">
    <source>
        <dbReference type="EMBL" id="QDU09384.1"/>
    </source>
</evidence>
<accession>A0A517WVU7</accession>
<keyword evidence="4" id="KW-1185">Reference proteome</keyword>
<evidence type="ECO:0000313" key="4">
    <source>
        <dbReference type="Proteomes" id="UP000318384"/>
    </source>
</evidence>
<keyword evidence="1" id="KW-0732">Signal</keyword>